<evidence type="ECO:0000256" key="4">
    <source>
        <dbReference type="SAM" id="MobiDB-lite"/>
    </source>
</evidence>
<feature type="compositionally biased region" description="Gly residues" evidence="4">
    <location>
        <begin position="542"/>
        <end position="552"/>
    </location>
</feature>
<dbReference type="GO" id="GO:0071037">
    <property type="term" value="P:nuclear polyadenylation-dependent snRNA catabolic process"/>
    <property type="evidence" value="ECO:0007669"/>
    <property type="project" value="TreeGrafter"/>
</dbReference>
<evidence type="ECO:0008006" key="9">
    <source>
        <dbReference type="Google" id="ProtNLM"/>
    </source>
</evidence>
<gene>
    <name evidence="7" type="ORF">HYH02_008889</name>
</gene>
<dbReference type="SUPFAM" id="SSF46689">
    <property type="entry name" value="Homeodomain-like"/>
    <property type="match status" value="1"/>
</dbReference>
<proteinExistence type="predicted"/>
<feature type="compositionally biased region" description="Low complexity" evidence="4">
    <location>
        <begin position="952"/>
        <end position="971"/>
    </location>
</feature>
<dbReference type="GO" id="GO:0071031">
    <property type="term" value="P:nuclear mRNA surveillance of mRNA 3'-end processing"/>
    <property type="evidence" value="ECO:0007669"/>
    <property type="project" value="TreeGrafter"/>
</dbReference>
<evidence type="ECO:0000256" key="1">
    <source>
        <dbReference type="ARBA" id="ARBA00004123"/>
    </source>
</evidence>
<dbReference type="Gene3D" id="1.10.10.60">
    <property type="entry name" value="Homeodomain-like"/>
    <property type="match status" value="1"/>
</dbReference>
<sequence length="1122" mass="114623">MARLPSGLDARRTRAEWSPEAVKRLILLHVQCGNKWTEISKRLKDDRSENEVKNFFYGALKAKRGFRHPLLQAYARALPVTVDKGGPDAKSRTAAYKYAKQLMASEAGEPFDDRSFDATLDVERELAAIGAQADVMAVNAAGPSFGGRYDVAIGGATASGGGGGGGYDHIGLRAVGSAGDLHGGGLGGAAHRLPLQPFDALLPRVGGGGGAGDLPPVAGAGASLLPSLRLAGLDPDAPAGSSAHAHMMMARPPVALPAPHSQHQQQQRQSLPVQQYGSGSDAGGGPPLLLPPATHRLSDEGPELSAGWREGPYGGAGGGVGDRSRVMAALELCGEGRPPVDSGAPAGAWGPGFPPRAHRQSGPLLPRAGSSQGLQQQPLQPLQPRYSDRDPADLDHQWSGGVQNAAAGPLPAGGYNIGGYGFRRSDEPQQWAQQQEPALPGLAAGRGQQQQQQQAAAGFPGSSAFGGGGEGGDGGGSGGGPGGPAGPPHPFGAFSDLLEGAMPGAAGSDAPPGHLVGSPPGPGPGPARLSQQHSLPQRHYSGGMGGGGGSGVVGDAAGPPLLLPLHAHVDSAAANWDSAERDHHTGGLGPRAPPFPRQQQQQQHPPYGGGSFGAGPEPVRDPYGGGGGGHAAPPPQGPGSRTSSGPQPHFQHPQPHPQQQHPQQPHTGQQPQPQPQPLPQRGDPGVQRILSDVRESRQRWGDEDLVWQAMQARRRQHQLLLLQHRQQLQQQLQQQPHQHYQQRQQQQLDPQLGAGMGLGGLGPGGEVQGGQPHQSGQQQQQQQHHQRQPVQSPFELPWPGPEDQDVGRGVTGLGPLTLPAPPWPMGQQQQQQQQDQQRQAPGRFPPLAPFAVSAGGPGEGMAPPPPAQPHDQQGPSQHLNPQQHPQAFGASGPGTMPPPPYGQDPGALGPMGAPAEQPPPPPYDVLSDAAAAPQFPLTLPPLHPQAQPPPQSAAVQVPAAAPHPAQAPATSGLQVSSGSDLFVPGTYGGGTSDEGTRFGATRLPGADSPSDMGLGLGLGGGPQQRQPHHHQGGAGAAGHMAQPPPSLPPLGAGGVSSGAGGGPALTGGDTGGGGFGADTPGPGASFGGGYTPSDGGFEGWGPASGTMPPPQQQPHNQQQQQQ</sequence>
<feature type="compositionally biased region" description="Low complexity" evidence="4">
    <location>
        <begin position="646"/>
        <end position="671"/>
    </location>
</feature>
<keyword evidence="3" id="KW-0539">Nucleus</keyword>
<name>A0A835WCY2_9CHLO</name>
<protein>
    <recommendedName>
        <fullName evidence="9">Myb-like domain-containing protein</fullName>
    </recommendedName>
</protein>
<accession>A0A835WCY2</accession>
<dbReference type="GO" id="GO:0071035">
    <property type="term" value="P:nuclear polyadenylation-dependent rRNA catabolic process"/>
    <property type="evidence" value="ECO:0007669"/>
    <property type="project" value="TreeGrafter"/>
</dbReference>
<feature type="region of interest" description="Disordered" evidence="4">
    <location>
        <begin position="336"/>
        <end position="411"/>
    </location>
</feature>
<dbReference type="GO" id="GO:0071036">
    <property type="term" value="P:nuclear polyadenylation-dependent snoRNA catabolic process"/>
    <property type="evidence" value="ECO:0007669"/>
    <property type="project" value="TreeGrafter"/>
</dbReference>
<dbReference type="AlphaFoldDB" id="A0A835WCY2"/>
<feature type="compositionally biased region" description="Low complexity" evidence="4">
    <location>
        <begin position="727"/>
        <end position="753"/>
    </location>
</feature>
<dbReference type="GO" id="GO:0031499">
    <property type="term" value="C:TRAMP complex"/>
    <property type="evidence" value="ECO:0007669"/>
    <property type="project" value="TreeGrafter"/>
</dbReference>
<feature type="domain" description="HTH myb-type" evidence="6">
    <location>
        <begin position="9"/>
        <end position="64"/>
    </location>
</feature>
<feature type="compositionally biased region" description="Low complexity" evidence="4">
    <location>
        <begin position="369"/>
        <end position="384"/>
    </location>
</feature>
<feature type="compositionally biased region" description="Basic and acidic residues" evidence="4">
    <location>
        <begin position="386"/>
        <end position="396"/>
    </location>
</feature>
<evidence type="ECO:0000259" key="6">
    <source>
        <dbReference type="PROSITE" id="PS51294"/>
    </source>
</evidence>
<feature type="domain" description="Myb-like" evidence="5">
    <location>
        <begin position="9"/>
        <end position="60"/>
    </location>
</feature>
<evidence type="ECO:0000259" key="5">
    <source>
        <dbReference type="PROSITE" id="PS50090"/>
    </source>
</evidence>
<feature type="compositionally biased region" description="Basic and acidic residues" evidence="4">
    <location>
        <begin position="691"/>
        <end position="701"/>
    </location>
</feature>
<dbReference type="CDD" id="cd00167">
    <property type="entry name" value="SANT"/>
    <property type="match status" value="1"/>
</dbReference>
<feature type="compositionally biased region" description="Low complexity" evidence="4">
    <location>
        <begin position="255"/>
        <end position="275"/>
    </location>
</feature>
<organism evidence="7 8">
    <name type="scientific">Chlamydomonas schloesseri</name>
    <dbReference type="NCBI Taxonomy" id="2026947"/>
    <lineage>
        <taxon>Eukaryota</taxon>
        <taxon>Viridiplantae</taxon>
        <taxon>Chlorophyta</taxon>
        <taxon>core chlorophytes</taxon>
        <taxon>Chlorophyceae</taxon>
        <taxon>CS clade</taxon>
        <taxon>Chlamydomonadales</taxon>
        <taxon>Chlamydomonadaceae</taxon>
        <taxon>Chlamydomonas</taxon>
    </lineage>
</organism>
<dbReference type="PANTHER" id="PTHR46543">
    <property type="entry name" value="ZINC FINGER CCHC DOMAIN-CONTAINING PROTEIN 7"/>
    <property type="match status" value="1"/>
</dbReference>
<feature type="compositionally biased region" description="Gly residues" evidence="4">
    <location>
        <begin position="754"/>
        <end position="768"/>
    </location>
</feature>
<dbReference type="InterPro" id="IPR017930">
    <property type="entry name" value="Myb_dom"/>
</dbReference>
<feature type="compositionally biased region" description="Low complexity" evidence="4">
    <location>
        <begin position="443"/>
        <end position="463"/>
    </location>
</feature>
<dbReference type="PROSITE" id="PS51294">
    <property type="entry name" value="HTH_MYB"/>
    <property type="match status" value="1"/>
</dbReference>
<comment type="subcellular location">
    <subcellularLocation>
        <location evidence="1">Nucleus</location>
    </subcellularLocation>
</comment>
<dbReference type="InterPro" id="IPR009057">
    <property type="entry name" value="Homeodomain-like_sf"/>
</dbReference>
<feature type="region of interest" description="Disordered" evidence="4">
    <location>
        <begin position="727"/>
        <end position="1122"/>
    </location>
</feature>
<feature type="region of interest" description="Disordered" evidence="4">
    <location>
        <begin position="255"/>
        <end position="320"/>
    </location>
</feature>
<dbReference type="PANTHER" id="PTHR46543:SF2">
    <property type="entry name" value="AGAP013096-PA"/>
    <property type="match status" value="1"/>
</dbReference>
<evidence type="ECO:0000313" key="8">
    <source>
        <dbReference type="Proteomes" id="UP000613740"/>
    </source>
</evidence>
<feature type="region of interest" description="Disordered" evidence="4">
    <location>
        <begin position="443"/>
        <end position="701"/>
    </location>
</feature>
<keyword evidence="8" id="KW-1185">Reference proteome</keyword>
<dbReference type="GO" id="GO:0071038">
    <property type="term" value="P:TRAMP-dependent tRNA surveillance pathway"/>
    <property type="evidence" value="ECO:0007669"/>
    <property type="project" value="TreeGrafter"/>
</dbReference>
<feature type="compositionally biased region" description="Low complexity" evidence="4">
    <location>
        <begin position="1113"/>
        <end position="1122"/>
    </location>
</feature>
<dbReference type="EMBL" id="JAEHOD010000028">
    <property type="protein sequence ID" value="KAG2445021.1"/>
    <property type="molecule type" value="Genomic_DNA"/>
</dbReference>
<evidence type="ECO:0000256" key="3">
    <source>
        <dbReference type="ARBA" id="ARBA00023242"/>
    </source>
</evidence>
<feature type="compositionally biased region" description="Low complexity" evidence="4">
    <location>
        <begin position="769"/>
        <end position="793"/>
    </location>
</feature>
<dbReference type="InterPro" id="IPR001005">
    <property type="entry name" value="SANT/Myb"/>
</dbReference>
<dbReference type="PROSITE" id="PS50090">
    <property type="entry name" value="MYB_LIKE"/>
    <property type="match status" value="1"/>
</dbReference>
<evidence type="ECO:0000313" key="7">
    <source>
        <dbReference type="EMBL" id="KAG2445021.1"/>
    </source>
</evidence>
<dbReference type="Pfam" id="PF00249">
    <property type="entry name" value="Myb_DNA-binding"/>
    <property type="match status" value="1"/>
</dbReference>
<feature type="compositionally biased region" description="Gly residues" evidence="4">
    <location>
        <begin position="1051"/>
        <end position="1076"/>
    </location>
</feature>
<feature type="compositionally biased region" description="Polar residues" evidence="4">
    <location>
        <begin position="876"/>
        <end position="885"/>
    </location>
</feature>
<feature type="compositionally biased region" description="Low complexity" evidence="4">
    <location>
        <begin position="825"/>
        <end position="839"/>
    </location>
</feature>
<feature type="compositionally biased region" description="Pro residues" evidence="4">
    <location>
        <begin position="938"/>
        <end position="951"/>
    </location>
</feature>
<dbReference type="OrthoDB" id="10658311at2759"/>
<feature type="compositionally biased region" description="Gly residues" evidence="4">
    <location>
        <begin position="464"/>
        <end position="483"/>
    </location>
</feature>
<feature type="compositionally biased region" description="Low complexity" evidence="4">
    <location>
        <begin position="553"/>
        <end position="565"/>
    </location>
</feature>
<comment type="caution">
    <text evidence="7">The sequence shown here is derived from an EMBL/GenBank/DDBJ whole genome shotgun (WGS) entry which is preliminary data.</text>
</comment>
<dbReference type="GO" id="GO:0003723">
    <property type="term" value="F:RNA binding"/>
    <property type="evidence" value="ECO:0007669"/>
    <property type="project" value="TreeGrafter"/>
</dbReference>
<dbReference type="SMART" id="SM00717">
    <property type="entry name" value="SANT"/>
    <property type="match status" value="1"/>
</dbReference>
<dbReference type="GO" id="GO:0071039">
    <property type="term" value="P:nuclear polyadenylation-dependent CUT catabolic process"/>
    <property type="evidence" value="ECO:0007669"/>
    <property type="project" value="TreeGrafter"/>
</dbReference>
<dbReference type="Proteomes" id="UP000613740">
    <property type="component" value="Unassembled WGS sequence"/>
</dbReference>
<dbReference type="InterPro" id="IPR051644">
    <property type="entry name" value="TRAMP_AT-DNA-binding"/>
</dbReference>
<keyword evidence="2" id="KW-0677">Repeat</keyword>
<feature type="compositionally biased region" description="Low complexity" evidence="4">
    <location>
        <begin position="597"/>
        <end position="606"/>
    </location>
</feature>
<reference evidence="7" key="1">
    <citation type="journal article" date="2020" name="bioRxiv">
        <title>Comparative genomics of Chlamydomonas.</title>
        <authorList>
            <person name="Craig R.J."/>
            <person name="Hasan A.R."/>
            <person name="Ness R.W."/>
            <person name="Keightley P.D."/>
        </authorList>
    </citation>
    <scope>NUCLEOTIDE SEQUENCE</scope>
    <source>
        <strain evidence="7">CCAP 11/173</strain>
    </source>
</reference>
<evidence type="ECO:0000256" key="2">
    <source>
        <dbReference type="ARBA" id="ARBA00022737"/>
    </source>
</evidence>